<dbReference type="Proteomes" id="UP000275078">
    <property type="component" value="Unassembled WGS sequence"/>
</dbReference>
<organism evidence="2 3">
    <name type="scientific">Ascobolus immersus RN42</name>
    <dbReference type="NCBI Taxonomy" id="1160509"/>
    <lineage>
        <taxon>Eukaryota</taxon>
        <taxon>Fungi</taxon>
        <taxon>Dikarya</taxon>
        <taxon>Ascomycota</taxon>
        <taxon>Pezizomycotina</taxon>
        <taxon>Pezizomycetes</taxon>
        <taxon>Pezizales</taxon>
        <taxon>Ascobolaceae</taxon>
        <taxon>Ascobolus</taxon>
    </lineage>
</organism>
<dbReference type="EMBL" id="ML119709">
    <property type="protein sequence ID" value="RPA78582.1"/>
    <property type="molecule type" value="Genomic_DNA"/>
</dbReference>
<name>A0A3N4HXJ6_ASCIM</name>
<feature type="transmembrane region" description="Helical" evidence="1">
    <location>
        <begin position="6"/>
        <end position="25"/>
    </location>
</feature>
<keyword evidence="1" id="KW-0472">Membrane</keyword>
<sequence length="101" mass="11233">MGECANLIIGILYYVLALCSARKFASNTGTNYHHGNVLDLVLCLLGSIILLLHANICLAIRVVGRCGRDSGLSRRHGGWLWCSVFCREVSIRLYVRISRRA</sequence>
<proteinExistence type="predicted"/>
<accession>A0A3N4HXJ6</accession>
<keyword evidence="1" id="KW-1133">Transmembrane helix</keyword>
<evidence type="ECO:0000313" key="2">
    <source>
        <dbReference type="EMBL" id="RPA78582.1"/>
    </source>
</evidence>
<dbReference type="AlphaFoldDB" id="A0A3N4HXJ6"/>
<evidence type="ECO:0000256" key="1">
    <source>
        <dbReference type="SAM" id="Phobius"/>
    </source>
</evidence>
<gene>
    <name evidence="2" type="ORF">BJ508DRAFT_154260</name>
</gene>
<protein>
    <submittedName>
        <fullName evidence="2">Uncharacterized protein</fullName>
    </submittedName>
</protein>
<reference evidence="2 3" key="1">
    <citation type="journal article" date="2018" name="Nat. Ecol. Evol.">
        <title>Pezizomycetes genomes reveal the molecular basis of ectomycorrhizal truffle lifestyle.</title>
        <authorList>
            <person name="Murat C."/>
            <person name="Payen T."/>
            <person name="Noel B."/>
            <person name="Kuo A."/>
            <person name="Morin E."/>
            <person name="Chen J."/>
            <person name="Kohler A."/>
            <person name="Krizsan K."/>
            <person name="Balestrini R."/>
            <person name="Da Silva C."/>
            <person name="Montanini B."/>
            <person name="Hainaut M."/>
            <person name="Levati E."/>
            <person name="Barry K.W."/>
            <person name="Belfiori B."/>
            <person name="Cichocki N."/>
            <person name="Clum A."/>
            <person name="Dockter R.B."/>
            <person name="Fauchery L."/>
            <person name="Guy J."/>
            <person name="Iotti M."/>
            <person name="Le Tacon F."/>
            <person name="Lindquist E.A."/>
            <person name="Lipzen A."/>
            <person name="Malagnac F."/>
            <person name="Mello A."/>
            <person name="Molinier V."/>
            <person name="Miyauchi S."/>
            <person name="Poulain J."/>
            <person name="Riccioni C."/>
            <person name="Rubini A."/>
            <person name="Sitrit Y."/>
            <person name="Splivallo R."/>
            <person name="Traeger S."/>
            <person name="Wang M."/>
            <person name="Zifcakova L."/>
            <person name="Wipf D."/>
            <person name="Zambonelli A."/>
            <person name="Paolocci F."/>
            <person name="Nowrousian M."/>
            <person name="Ottonello S."/>
            <person name="Baldrian P."/>
            <person name="Spatafora J.W."/>
            <person name="Henrissat B."/>
            <person name="Nagy L.G."/>
            <person name="Aury J.M."/>
            <person name="Wincker P."/>
            <person name="Grigoriev I.V."/>
            <person name="Bonfante P."/>
            <person name="Martin F.M."/>
        </authorList>
    </citation>
    <scope>NUCLEOTIDE SEQUENCE [LARGE SCALE GENOMIC DNA]</scope>
    <source>
        <strain evidence="2 3">RN42</strain>
    </source>
</reference>
<keyword evidence="1" id="KW-0812">Transmembrane</keyword>
<feature type="transmembrane region" description="Helical" evidence="1">
    <location>
        <begin position="37"/>
        <end position="64"/>
    </location>
</feature>
<evidence type="ECO:0000313" key="3">
    <source>
        <dbReference type="Proteomes" id="UP000275078"/>
    </source>
</evidence>
<keyword evidence="3" id="KW-1185">Reference proteome</keyword>